<evidence type="ECO:0000313" key="3">
    <source>
        <dbReference type="Proteomes" id="UP000475249"/>
    </source>
</evidence>
<comment type="caution">
    <text evidence="2">The sequence shown here is derived from an EMBL/GenBank/DDBJ whole genome shotgun (WGS) entry which is preliminary data.</text>
</comment>
<accession>A0A6L9E984</accession>
<feature type="domain" description="3-keto-alpha-glucoside-1,2-lyase/3-keto-2-hydroxy-glucal hydratase" evidence="1">
    <location>
        <begin position="30"/>
        <end position="191"/>
    </location>
</feature>
<keyword evidence="3" id="KW-1185">Reference proteome</keyword>
<proteinExistence type="predicted"/>
<dbReference type="Proteomes" id="UP000475249">
    <property type="component" value="Unassembled WGS sequence"/>
</dbReference>
<evidence type="ECO:0000259" key="1">
    <source>
        <dbReference type="Pfam" id="PF06439"/>
    </source>
</evidence>
<evidence type="ECO:0000313" key="2">
    <source>
        <dbReference type="EMBL" id="NAS11290.1"/>
    </source>
</evidence>
<dbReference type="Pfam" id="PF06439">
    <property type="entry name" value="3keto-disac_hyd"/>
    <property type="match status" value="1"/>
</dbReference>
<organism evidence="2 3">
    <name type="scientific">Poritiphilus flavus</name>
    <dbReference type="NCBI Taxonomy" id="2697053"/>
    <lineage>
        <taxon>Bacteria</taxon>
        <taxon>Pseudomonadati</taxon>
        <taxon>Bacteroidota</taxon>
        <taxon>Flavobacteriia</taxon>
        <taxon>Flavobacteriales</taxon>
        <taxon>Flavobacteriaceae</taxon>
        <taxon>Poritiphilus</taxon>
    </lineage>
</organism>
<dbReference type="GO" id="GO:0016787">
    <property type="term" value="F:hydrolase activity"/>
    <property type="evidence" value="ECO:0007669"/>
    <property type="project" value="InterPro"/>
</dbReference>
<sequence>MRLKIFIIGILLIFGTIFCYQCKNAGPASITLFGENSDTWFERGDASWAFDNGDLVGTSEGGNGFVMSRASYRDFVLELEFNPDSSVNSGVFVRCKNEEISNTDCYEMNIWDEHPDQDSRTGSVVTRMKPMAHVNTLNKWNTYKVECSGNVQKVWVNGVLTAEMENNDLIDGYIALQAAETGSIRFRNVTLSPLSSK</sequence>
<name>A0A6L9E984_9FLAO</name>
<protein>
    <submittedName>
        <fullName evidence="2">DUF1080 domain-containing protein</fullName>
    </submittedName>
</protein>
<dbReference type="RefSeq" id="WP_161434329.1">
    <property type="nucleotide sequence ID" value="NZ_WXYO01000002.1"/>
</dbReference>
<dbReference type="Gene3D" id="2.60.120.560">
    <property type="entry name" value="Exo-inulinase, domain 1"/>
    <property type="match status" value="1"/>
</dbReference>
<dbReference type="EMBL" id="WXYO01000002">
    <property type="protein sequence ID" value="NAS11290.1"/>
    <property type="molecule type" value="Genomic_DNA"/>
</dbReference>
<dbReference type="InterPro" id="IPR010496">
    <property type="entry name" value="AL/BT2_dom"/>
</dbReference>
<gene>
    <name evidence="2" type="ORF">GTQ38_04710</name>
</gene>
<dbReference type="AlphaFoldDB" id="A0A6L9E984"/>
<reference evidence="2 3" key="1">
    <citation type="submission" date="2020-01" db="EMBL/GenBank/DDBJ databases">
        <title>Bacteria diversity of Porities sp.</title>
        <authorList>
            <person name="Wang G."/>
        </authorList>
    </citation>
    <scope>NUCLEOTIDE SEQUENCE [LARGE SCALE GENOMIC DNA]</scope>
    <source>
        <strain evidence="2 3">R33</strain>
    </source>
</reference>